<dbReference type="KEGG" id="amus:LMH87_007509"/>
<proteinExistence type="predicted"/>
<reference evidence="1" key="1">
    <citation type="journal article" date="2023" name="Access Microbiol">
        <title>De-novo genome assembly for Akanthomyces muscarius, a biocontrol agent of insect agricultural pests.</title>
        <authorList>
            <person name="Erdos Z."/>
            <person name="Studholme D.J."/>
            <person name="Raymond B."/>
            <person name="Sharma M."/>
        </authorList>
    </citation>
    <scope>NUCLEOTIDE SEQUENCE</scope>
    <source>
        <strain evidence="1">Ve6</strain>
    </source>
</reference>
<dbReference type="Proteomes" id="UP001144673">
    <property type="component" value="Chromosome 1"/>
</dbReference>
<organism evidence="1 2">
    <name type="scientific">Akanthomyces muscarius</name>
    <name type="common">Entomopathogenic fungus</name>
    <name type="synonym">Lecanicillium muscarium</name>
    <dbReference type="NCBI Taxonomy" id="2231603"/>
    <lineage>
        <taxon>Eukaryota</taxon>
        <taxon>Fungi</taxon>
        <taxon>Dikarya</taxon>
        <taxon>Ascomycota</taxon>
        <taxon>Pezizomycotina</taxon>
        <taxon>Sordariomycetes</taxon>
        <taxon>Hypocreomycetidae</taxon>
        <taxon>Hypocreales</taxon>
        <taxon>Cordycipitaceae</taxon>
        <taxon>Akanthomyces</taxon>
    </lineage>
</organism>
<dbReference type="GeneID" id="80894668"/>
<evidence type="ECO:0000313" key="2">
    <source>
        <dbReference type="Proteomes" id="UP001144673"/>
    </source>
</evidence>
<sequence>MLRKGKRLYMFCQAGCTPKKWRRSVSRHQRWGLACKGRRSLDPSHKMSNGRICSHNYALAIGDREDPKSRFK</sequence>
<comment type="caution">
    <text evidence="1">The sequence shown here is derived from an EMBL/GenBank/DDBJ whole genome shotgun (WGS) entry which is preliminary data.</text>
</comment>
<keyword evidence="2" id="KW-1185">Reference proteome</keyword>
<accession>A0A9W8QR04</accession>
<protein>
    <submittedName>
        <fullName evidence="1">Uncharacterized protein</fullName>
    </submittedName>
</protein>
<evidence type="ECO:0000313" key="1">
    <source>
        <dbReference type="EMBL" id="KAJ4165900.1"/>
    </source>
</evidence>
<dbReference type="AlphaFoldDB" id="A0A9W8QR04"/>
<name>A0A9W8QR04_AKAMU</name>
<dbReference type="RefSeq" id="XP_056060815.1">
    <property type="nucleotide sequence ID" value="XM_056192612.1"/>
</dbReference>
<gene>
    <name evidence="1" type="ORF">LMH87_007509</name>
</gene>
<dbReference type="EMBL" id="JAJHUN010000001">
    <property type="protein sequence ID" value="KAJ4165900.1"/>
    <property type="molecule type" value="Genomic_DNA"/>
</dbReference>